<dbReference type="SUPFAM" id="SSF75217">
    <property type="entry name" value="alpha/beta knot"/>
    <property type="match status" value="1"/>
</dbReference>
<gene>
    <name evidence="4" type="ORF">ACFONP_12825</name>
</gene>
<dbReference type="InterPro" id="IPR001537">
    <property type="entry name" value="SpoU_MeTrfase"/>
</dbReference>
<dbReference type="EMBL" id="JBHRVA010000003">
    <property type="protein sequence ID" value="MFC3303614.1"/>
    <property type="molecule type" value="Genomic_DNA"/>
</dbReference>
<proteinExistence type="predicted"/>
<evidence type="ECO:0000259" key="3">
    <source>
        <dbReference type="SMART" id="SM00967"/>
    </source>
</evidence>
<dbReference type="Gene3D" id="3.40.1280.10">
    <property type="match status" value="1"/>
</dbReference>
<evidence type="ECO:0000313" key="4">
    <source>
        <dbReference type="EMBL" id="MFC3303614.1"/>
    </source>
</evidence>
<dbReference type="CDD" id="cd18103">
    <property type="entry name" value="SpoU-like_RlmB"/>
    <property type="match status" value="1"/>
</dbReference>
<dbReference type="InterPro" id="IPR029026">
    <property type="entry name" value="tRNA_m1G_MTases_N"/>
</dbReference>
<evidence type="ECO:0000256" key="2">
    <source>
        <dbReference type="ARBA" id="ARBA00022679"/>
    </source>
</evidence>
<dbReference type="Pfam" id="PF08032">
    <property type="entry name" value="SpoU_sub_bind"/>
    <property type="match status" value="1"/>
</dbReference>
<comment type="caution">
    <text evidence="4">The sequence shown here is derived from an EMBL/GenBank/DDBJ whole genome shotgun (WGS) entry which is preliminary data.</text>
</comment>
<dbReference type="InterPro" id="IPR013123">
    <property type="entry name" value="SpoU_subst-bd"/>
</dbReference>
<accession>A0ABV7MDS8</accession>
<name>A0ABV7MDS8_9PROT</name>
<dbReference type="GO" id="GO:0008168">
    <property type="term" value="F:methyltransferase activity"/>
    <property type="evidence" value="ECO:0007669"/>
    <property type="project" value="UniProtKB-KW"/>
</dbReference>
<dbReference type="SMART" id="SM00967">
    <property type="entry name" value="SpoU_sub_bind"/>
    <property type="match status" value="1"/>
</dbReference>
<dbReference type="PANTHER" id="PTHR46429:SF1">
    <property type="entry name" value="23S RRNA (GUANOSINE-2'-O-)-METHYLTRANSFERASE RLMB"/>
    <property type="match status" value="1"/>
</dbReference>
<dbReference type="InterPro" id="IPR029028">
    <property type="entry name" value="Alpha/beta_knot_MTases"/>
</dbReference>
<protein>
    <submittedName>
        <fullName evidence="4">TrmH family RNA methyltransferase</fullName>
    </submittedName>
</protein>
<dbReference type="GO" id="GO:0032259">
    <property type="term" value="P:methylation"/>
    <property type="evidence" value="ECO:0007669"/>
    <property type="project" value="UniProtKB-KW"/>
</dbReference>
<organism evidence="4 5">
    <name type="scientific">Parvularcula lutaonensis</name>
    <dbReference type="NCBI Taxonomy" id="491923"/>
    <lineage>
        <taxon>Bacteria</taxon>
        <taxon>Pseudomonadati</taxon>
        <taxon>Pseudomonadota</taxon>
        <taxon>Alphaproteobacteria</taxon>
        <taxon>Parvularculales</taxon>
        <taxon>Parvularculaceae</taxon>
        <taxon>Parvularcula</taxon>
    </lineage>
</organism>
<keyword evidence="5" id="KW-1185">Reference proteome</keyword>
<dbReference type="InterPro" id="IPR029064">
    <property type="entry name" value="Ribosomal_eL30-like_sf"/>
</dbReference>
<sequence>MQNNRRSEKPRQDGPVWLYGRHAVLAALKNARRDLKRLVLTENAAAWLAEQHKVPGSAESLKPHQIDKLLHPGAVHQGIAGLFSDLPRARLKEACSARTGRPVVVLDQVTDPQNIGAILRVAAGFSAQAVIVQDRRTPPLAGALAKAAAGTLETMPVVRAVNISRSLEALKDMGFEVAGLAGEGAVPLPEFGTSRPLALVMGAEGKGLREGVRGHCDSLVSIPLAEEVESLNVATAAAVALYAVTNQVAGTPGASSPERNLA</sequence>
<dbReference type="PANTHER" id="PTHR46429">
    <property type="entry name" value="23S RRNA (GUANOSINE-2'-O-)-METHYLTRANSFERASE RLMB"/>
    <property type="match status" value="1"/>
</dbReference>
<reference evidence="5" key="1">
    <citation type="journal article" date="2019" name="Int. J. Syst. Evol. Microbiol.">
        <title>The Global Catalogue of Microorganisms (GCM) 10K type strain sequencing project: providing services to taxonomists for standard genome sequencing and annotation.</title>
        <authorList>
            <consortium name="The Broad Institute Genomics Platform"/>
            <consortium name="The Broad Institute Genome Sequencing Center for Infectious Disease"/>
            <person name="Wu L."/>
            <person name="Ma J."/>
        </authorList>
    </citation>
    <scope>NUCLEOTIDE SEQUENCE [LARGE SCALE GENOMIC DNA]</scope>
    <source>
        <strain evidence="5">KCTC 22245</strain>
    </source>
</reference>
<keyword evidence="2" id="KW-0808">Transferase</keyword>
<feature type="domain" description="RNA 2-O ribose methyltransferase substrate binding" evidence="3">
    <location>
        <begin position="17"/>
        <end position="89"/>
    </location>
</feature>
<dbReference type="RefSeq" id="WP_189576330.1">
    <property type="nucleotide sequence ID" value="NZ_BMXU01000002.1"/>
</dbReference>
<evidence type="ECO:0000313" key="5">
    <source>
        <dbReference type="Proteomes" id="UP001595607"/>
    </source>
</evidence>
<dbReference type="InterPro" id="IPR004441">
    <property type="entry name" value="rRNA_MeTrfase_TrmH"/>
</dbReference>
<dbReference type="Proteomes" id="UP001595607">
    <property type="component" value="Unassembled WGS sequence"/>
</dbReference>
<dbReference type="Pfam" id="PF00588">
    <property type="entry name" value="SpoU_methylase"/>
    <property type="match status" value="1"/>
</dbReference>
<dbReference type="Gene3D" id="3.30.1330.30">
    <property type="match status" value="1"/>
</dbReference>
<evidence type="ECO:0000256" key="1">
    <source>
        <dbReference type="ARBA" id="ARBA00022603"/>
    </source>
</evidence>
<dbReference type="SUPFAM" id="SSF55315">
    <property type="entry name" value="L30e-like"/>
    <property type="match status" value="1"/>
</dbReference>
<keyword evidence="1 4" id="KW-0489">Methyltransferase</keyword>